<accession>X0SSK0</accession>
<organism evidence="1">
    <name type="scientific">marine sediment metagenome</name>
    <dbReference type="NCBI Taxonomy" id="412755"/>
    <lineage>
        <taxon>unclassified sequences</taxon>
        <taxon>metagenomes</taxon>
        <taxon>ecological metagenomes</taxon>
    </lineage>
</organism>
<reference evidence="1" key="1">
    <citation type="journal article" date="2014" name="Front. Microbiol.">
        <title>High frequency of phylogenetically diverse reductive dehalogenase-homologous genes in deep subseafloor sedimentary metagenomes.</title>
        <authorList>
            <person name="Kawai M."/>
            <person name="Futagami T."/>
            <person name="Toyoda A."/>
            <person name="Takaki Y."/>
            <person name="Nishi S."/>
            <person name="Hori S."/>
            <person name="Arai W."/>
            <person name="Tsubouchi T."/>
            <person name="Morono Y."/>
            <person name="Uchiyama I."/>
            <person name="Ito T."/>
            <person name="Fujiyama A."/>
            <person name="Inagaki F."/>
            <person name="Takami H."/>
        </authorList>
    </citation>
    <scope>NUCLEOTIDE SEQUENCE</scope>
    <source>
        <strain evidence="1">Expedition CK06-06</strain>
    </source>
</reference>
<sequence>LYRRTGDEQYLSNARKYAAILKVDRASFPAIFRRASRQ</sequence>
<protein>
    <submittedName>
        <fullName evidence="1">Uncharacterized protein</fullName>
    </submittedName>
</protein>
<dbReference type="AlphaFoldDB" id="X0SSK0"/>
<gene>
    <name evidence="1" type="ORF">S01H1_06889</name>
</gene>
<evidence type="ECO:0000313" key="1">
    <source>
        <dbReference type="EMBL" id="GAF84138.1"/>
    </source>
</evidence>
<comment type="caution">
    <text evidence="1">The sequence shown here is derived from an EMBL/GenBank/DDBJ whole genome shotgun (WGS) entry which is preliminary data.</text>
</comment>
<feature type="non-terminal residue" evidence="1">
    <location>
        <position position="1"/>
    </location>
</feature>
<proteinExistence type="predicted"/>
<name>X0SSK0_9ZZZZ</name>
<dbReference type="EMBL" id="BARS01003551">
    <property type="protein sequence ID" value="GAF84138.1"/>
    <property type="molecule type" value="Genomic_DNA"/>
</dbReference>